<name>A0A8X6MU55_NEPPI</name>
<reference evidence="2" key="1">
    <citation type="submission" date="2020-08" db="EMBL/GenBank/DDBJ databases">
        <title>Multicomponent nature underlies the extraordinary mechanical properties of spider dragline silk.</title>
        <authorList>
            <person name="Kono N."/>
            <person name="Nakamura H."/>
            <person name="Mori M."/>
            <person name="Yoshida Y."/>
            <person name="Ohtoshi R."/>
            <person name="Malay A.D."/>
            <person name="Moran D.A.P."/>
            <person name="Tomita M."/>
            <person name="Numata K."/>
            <person name="Arakawa K."/>
        </authorList>
    </citation>
    <scope>NUCLEOTIDE SEQUENCE</scope>
</reference>
<gene>
    <name evidence="2" type="ORF">NPIL_299461</name>
</gene>
<comment type="caution">
    <text evidence="2">The sequence shown here is derived from an EMBL/GenBank/DDBJ whole genome shotgun (WGS) entry which is preliminary data.</text>
</comment>
<feature type="transmembrane region" description="Helical" evidence="1">
    <location>
        <begin position="19"/>
        <end position="37"/>
    </location>
</feature>
<dbReference type="Proteomes" id="UP000887013">
    <property type="component" value="Unassembled WGS sequence"/>
</dbReference>
<proteinExistence type="predicted"/>
<evidence type="ECO:0000256" key="1">
    <source>
        <dbReference type="SAM" id="Phobius"/>
    </source>
</evidence>
<dbReference type="AlphaFoldDB" id="A0A8X6MU55"/>
<dbReference type="EMBL" id="BMAW01097174">
    <property type="protein sequence ID" value="GFS78281.1"/>
    <property type="molecule type" value="Genomic_DNA"/>
</dbReference>
<keyword evidence="1" id="KW-0472">Membrane</keyword>
<keyword evidence="1" id="KW-0812">Transmembrane</keyword>
<accession>A0A8X6MU55</accession>
<protein>
    <submittedName>
        <fullName evidence="2">Uncharacterized protein</fullName>
    </submittedName>
</protein>
<evidence type="ECO:0000313" key="3">
    <source>
        <dbReference type="Proteomes" id="UP000887013"/>
    </source>
</evidence>
<keyword evidence="3" id="KW-1185">Reference proteome</keyword>
<sequence>MVISSCNFEESNSEVKMNYLFALLLVLVLVACCMAQWRYRSWNSPGGSYPYNWNSQQGWNPNRGYYGNNWY</sequence>
<evidence type="ECO:0000313" key="2">
    <source>
        <dbReference type="EMBL" id="GFS78281.1"/>
    </source>
</evidence>
<keyword evidence="1" id="KW-1133">Transmembrane helix</keyword>
<organism evidence="2 3">
    <name type="scientific">Nephila pilipes</name>
    <name type="common">Giant wood spider</name>
    <name type="synonym">Nephila maculata</name>
    <dbReference type="NCBI Taxonomy" id="299642"/>
    <lineage>
        <taxon>Eukaryota</taxon>
        <taxon>Metazoa</taxon>
        <taxon>Ecdysozoa</taxon>
        <taxon>Arthropoda</taxon>
        <taxon>Chelicerata</taxon>
        <taxon>Arachnida</taxon>
        <taxon>Araneae</taxon>
        <taxon>Araneomorphae</taxon>
        <taxon>Entelegynae</taxon>
        <taxon>Araneoidea</taxon>
        <taxon>Nephilidae</taxon>
        <taxon>Nephila</taxon>
    </lineage>
</organism>